<evidence type="ECO:0000313" key="15">
    <source>
        <dbReference type="EMBL" id="MBK1697750.1"/>
    </source>
</evidence>
<protein>
    <recommendedName>
        <fullName evidence="5">Sec translocon accessory complex subunit YajC</fullName>
    </recommendedName>
</protein>
<feature type="transmembrane region" description="Helical" evidence="14">
    <location>
        <begin position="18"/>
        <end position="37"/>
    </location>
</feature>
<comment type="caution">
    <text evidence="15">The sequence shown here is derived from an EMBL/GenBank/DDBJ whole genome shotgun (WGS) entry which is preliminary data.</text>
</comment>
<evidence type="ECO:0000256" key="7">
    <source>
        <dbReference type="ARBA" id="ARBA00022475"/>
    </source>
</evidence>
<sequence length="157" mass="16414">MLISPAYAQAAGGEGGGLLVQLLPIILIFVVFYFLLIRPQQKRMKQHRDMVANLRRGDKIVTSGGLIGQVTKVVNENEIQVEVAEEVRVRVVRNNVQEVLSKTEPAQGEGGQKQSAANDQGGAKGMLGKLLGGGQSAGQSGGTDSGKSSSGGGQNKS</sequence>
<dbReference type="EMBL" id="NRRE01000026">
    <property type="protein sequence ID" value="MBK1697750.1"/>
    <property type="molecule type" value="Genomic_DNA"/>
</dbReference>
<dbReference type="Proteomes" id="UP000778970">
    <property type="component" value="Unassembled WGS sequence"/>
</dbReference>
<comment type="subunit">
    <text evidence="4">Part of the SecDF-YidC-YajC translocase complex. The SecDF-YidC-YajC translocase forms a supercomplex with SecYEG, called the holo-translocon (HTL).</text>
</comment>
<dbReference type="PANTHER" id="PTHR33909:SF1">
    <property type="entry name" value="SEC TRANSLOCON ACCESSORY COMPLEX SUBUNIT YAJC"/>
    <property type="match status" value="1"/>
</dbReference>
<dbReference type="PANTHER" id="PTHR33909">
    <property type="entry name" value="SEC TRANSLOCON ACCESSORY COMPLEX SUBUNIT YAJC"/>
    <property type="match status" value="1"/>
</dbReference>
<evidence type="ECO:0000256" key="8">
    <source>
        <dbReference type="ARBA" id="ARBA00022692"/>
    </source>
</evidence>
<evidence type="ECO:0000313" key="16">
    <source>
        <dbReference type="Proteomes" id="UP000778970"/>
    </source>
</evidence>
<reference evidence="15" key="2">
    <citation type="journal article" date="2020" name="Microorganisms">
        <title>Osmotic Adaptation and Compatible Solute Biosynthesis of Phototrophic Bacteria as Revealed from Genome Analyses.</title>
        <authorList>
            <person name="Imhoff J.F."/>
            <person name="Rahn T."/>
            <person name="Kunzel S."/>
            <person name="Keller A."/>
            <person name="Neulinger S.C."/>
        </authorList>
    </citation>
    <scope>NUCLEOTIDE SEQUENCE</scope>
    <source>
        <strain evidence="15">DSM 9154</strain>
    </source>
</reference>
<gene>
    <name evidence="15" type="primary">yajC</name>
    <name evidence="15" type="ORF">CKO21_10900</name>
</gene>
<evidence type="ECO:0000256" key="3">
    <source>
        <dbReference type="ARBA" id="ARBA00006742"/>
    </source>
</evidence>
<proteinExistence type="inferred from homology"/>
<dbReference type="RefSeq" id="WP_081728718.1">
    <property type="nucleotide sequence ID" value="NZ_NRRE01000026.1"/>
</dbReference>
<dbReference type="Pfam" id="PF02699">
    <property type="entry name" value="YajC"/>
    <property type="match status" value="1"/>
</dbReference>
<evidence type="ECO:0000256" key="6">
    <source>
        <dbReference type="ARBA" id="ARBA00022448"/>
    </source>
</evidence>
<dbReference type="GO" id="GO:0005886">
    <property type="term" value="C:plasma membrane"/>
    <property type="evidence" value="ECO:0007669"/>
    <property type="project" value="UniProtKB-SubCell"/>
</dbReference>
<organism evidence="15 16">
    <name type="scientific">Rhodovibrio salinarum</name>
    <dbReference type="NCBI Taxonomy" id="1087"/>
    <lineage>
        <taxon>Bacteria</taxon>
        <taxon>Pseudomonadati</taxon>
        <taxon>Pseudomonadota</taxon>
        <taxon>Alphaproteobacteria</taxon>
        <taxon>Rhodospirillales</taxon>
        <taxon>Rhodovibrionaceae</taxon>
        <taxon>Rhodovibrio</taxon>
    </lineage>
</organism>
<evidence type="ECO:0000256" key="12">
    <source>
        <dbReference type="ARBA" id="ARBA00023136"/>
    </source>
</evidence>
<evidence type="ECO:0000256" key="2">
    <source>
        <dbReference type="ARBA" id="ARBA00004162"/>
    </source>
</evidence>
<dbReference type="SMART" id="SM01323">
    <property type="entry name" value="YajC"/>
    <property type="match status" value="1"/>
</dbReference>
<comment type="similarity">
    <text evidence="3">Belongs to the YajC family.</text>
</comment>
<keyword evidence="9" id="KW-0653">Protein transport</keyword>
<keyword evidence="8 14" id="KW-0812">Transmembrane</keyword>
<comment type="function">
    <text evidence="1">The SecYEG-SecDF-YajC-YidC holo-translocon (HTL) protein secretase/insertase is a supercomplex required for protein secretion, insertion of proteins into membranes, and assembly of membrane protein complexes. While the SecYEG complex is essential for assembly of a number of proteins and complexes, the SecDF-YajC-YidC subcomplex facilitates these functions.</text>
</comment>
<keyword evidence="6" id="KW-0813">Transport</keyword>
<name>A0A934V0R1_9PROT</name>
<feature type="region of interest" description="Disordered" evidence="13">
    <location>
        <begin position="100"/>
        <end position="157"/>
    </location>
</feature>
<evidence type="ECO:0000256" key="13">
    <source>
        <dbReference type="SAM" id="MobiDB-lite"/>
    </source>
</evidence>
<accession>A0A934V0R1</accession>
<evidence type="ECO:0000256" key="1">
    <source>
        <dbReference type="ARBA" id="ARBA00002061"/>
    </source>
</evidence>
<evidence type="ECO:0000256" key="14">
    <source>
        <dbReference type="SAM" id="Phobius"/>
    </source>
</evidence>
<dbReference type="GO" id="GO:0015031">
    <property type="term" value="P:protein transport"/>
    <property type="evidence" value="ECO:0007669"/>
    <property type="project" value="UniProtKB-KW"/>
</dbReference>
<evidence type="ECO:0000256" key="4">
    <source>
        <dbReference type="ARBA" id="ARBA00011718"/>
    </source>
</evidence>
<evidence type="ECO:0000256" key="10">
    <source>
        <dbReference type="ARBA" id="ARBA00022989"/>
    </source>
</evidence>
<keyword evidence="7" id="KW-1003">Cell membrane</keyword>
<comment type="subcellular location">
    <subcellularLocation>
        <location evidence="2">Cell membrane</location>
        <topology evidence="2">Single-pass membrane protein</topology>
    </subcellularLocation>
</comment>
<keyword evidence="10 14" id="KW-1133">Transmembrane helix</keyword>
<evidence type="ECO:0000256" key="5">
    <source>
        <dbReference type="ARBA" id="ARBA00014962"/>
    </source>
</evidence>
<evidence type="ECO:0000256" key="9">
    <source>
        <dbReference type="ARBA" id="ARBA00022927"/>
    </source>
</evidence>
<feature type="compositionally biased region" description="Gly residues" evidence="13">
    <location>
        <begin position="122"/>
        <end position="157"/>
    </location>
</feature>
<dbReference type="InterPro" id="IPR003849">
    <property type="entry name" value="Preprotein_translocase_YajC"/>
</dbReference>
<evidence type="ECO:0000256" key="11">
    <source>
        <dbReference type="ARBA" id="ARBA00023010"/>
    </source>
</evidence>
<keyword evidence="16" id="KW-1185">Reference proteome</keyword>
<dbReference type="PRINTS" id="PR01853">
    <property type="entry name" value="YAJCTRNLCASE"/>
</dbReference>
<reference evidence="15" key="1">
    <citation type="submission" date="2017-08" db="EMBL/GenBank/DDBJ databases">
        <authorList>
            <person name="Imhoff J.F."/>
            <person name="Rahn T."/>
            <person name="Kuenzel S."/>
            <person name="Neulinger S.C."/>
        </authorList>
    </citation>
    <scope>NUCLEOTIDE SEQUENCE</scope>
    <source>
        <strain evidence="15">DSM 9154</strain>
    </source>
</reference>
<keyword evidence="11" id="KW-0811">Translocation</keyword>
<dbReference type="NCBIfam" id="TIGR00739">
    <property type="entry name" value="yajC"/>
    <property type="match status" value="1"/>
</dbReference>
<keyword evidence="12 14" id="KW-0472">Membrane</keyword>
<dbReference type="AlphaFoldDB" id="A0A934V0R1"/>